<dbReference type="InterPro" id="IPR013656">
    <property type="entry name" value="PAS_4"/>
</dbReference>
<dbReference type="PROSITE" id="PS50112">
    <property type="entry name" value="PAS"/>
    <property type="match status" value="2"/>
</dbReference>
<evidence type="ECO:0000259" key="5">
    <source>
        <dbReference type="PROSITE" id="PS50883"/>
    </source>
</evidence>
<dbReference type="Pfam" id="PF08448">
    <property type="entry name" value="PAS_4"/>
    <property type="match status" value="1"/>
</dbReference>
<dbReference type="InterPro" id="IPR029787">
    <property type="entry name" value="Nucleotide_cyclase"/>
</dbReference>
<dbReference type="GO" id="GO:0071111">
    <property type="term" value="F:cyclic-guanylate-specific phosphodiesterase activity"/>
    <property type="evidence" value="ECO:0007669"/>
    <property type="project" value="UniProtKB-EC"/>
</dbReference>
<reference evidence="7 8" key="1">
    <citation type="submission" date="2019-11" db="EMBL/GenBank/DDBJ databases">
        <authorList>
            <person name="An D."/>
        </authorList>
    </citation>
    <scope>NUCLEOTIDE SEQUENCE [LARGE SCALE GENOMIC DNA]</scope>
    <source>
        <strain evidence="7 8">YIM 103518</strain>
    </source>
</reference>
<name>A0A6L6GI10_9GAMM</name>
<evidence type="ECO:0000259" key="4">
    <source>
        <dbReference type="PROSITE" id="PS50113"/>
    </source>
</evidence>
<evidence type="ECO:0000256" key="2">
    <source>
        <dbReference type="ARBA" id="ARBA00022636"/>
    </source>
</evidence>
<dbReference type="CDD" id="cd01948">
    <property type="entry name" value="EAL"/>
    <property type="match status" value="1"/>
</dbReference>
<evidence type="ECO:0000313" key="7">
    <source>
        <dbReference type="EMBL" id="MTD12101.1"/>
    </source>
</evidence>
<proteinExistence type="predicted"/>
<dbReference type="SUPFAM" id="SSF141868">
    <property type="entry name" value="EAL domain-like"/>
    <property type="match status" value="1"/>
</dbReference>
<sequence>MSKKSSNPDTLFILDFLGKQTDLKVVLHTVSKWLEGLIPGSMVTIMFFSEKEKHLNLISGGQYFTSAYRNALTNLKIGPYVGACGAAAYYRKIVICEDIFTHPNWISYQKFLIEENISACWSVPIISAEGTLYGTFATYYRKPKSPTDDEIKMLNHAAYLTALGIDLYYERQHKNAMNDKYHSFFDHHPDTVYEYDLYGKITKVNITSKKINGFELEQIVGLHYLDFIHLQYQKITEEAFKKATEGHIQRLEIQVYDVREEKYWADLTFLPLFQNGKIVGVFAIVKNITDRYKTEEHLQLLRRGLDASPNGIVITDATSNHQIVYINPAFLKLTGYSEKELLGRNCRFLQGEDTDINAVQEIHQALKDKREIQITLKNYRKDGTWFWNQLTLSPVWNQNSECTHFIGTQQDVTQKLIDEEYINYQRTHDSLTELVNRQVFEELLDLAFYKKGGMNNTLAVLYIDLDDFRNINKDLGYAEGDQLIKLVSQRLRTILQEDDVLSRFAADGFALLLNKKYTQEKVTQTVEGIFKVLALPFNIKGHHIRLSASIGIATDTEEVENFRELLHHAIHAMHEAKNEGRNPWHWYTSGSNTVHKVNDIQLRHELIMALEDEQFKLFYQPIVDSLTNKIVGVEALIRWFHPERGLISPLSFIPLAERTGQISAIGNWVLNQACKDITEINKNRPDQLSVAVNISPIQFKRTNFLAELRNTLLTNNFDAKLLKIEVTEGILLMGIERSVEILKAIRALGIKVAIDDFGTGFSSLSYLRQLPIDQIKLDRSFIQHLPEHKSDAAIVIAIIQMAKTLNLEVVAEGVETEEQAKFLTESKCSYLQGYYFAKPVSIEDLKVILDRLYCINT</sequence>
<comment type="caution">
    <text evidence="7">The sequence shown here is derived from an EMBL/GenBank/DDBJ whole genome shotgun (WGS) entry which is preliminary data.</text>
</comment>
<dbReference type="CDD" id="cd01949">
    <property type="entry name" value="GGDEF"/>
    <property type="match status" value="1"/>
</dbReference>
<dbReference type="InterPro" id="IPR000014">
    <property type="entry name" value="PAS"/>
</dbReference>
<keyword evidence="2" id="KW-0973">c-di-GMP</keyword>
<gene>
    <name evidence="7" type="ORF">GIX10_11850</name>
</gene>
<dbReference type="SMART" id="SM00052">
    <property type="entry name" value="EAL"/>
    <property type="match status" value="1"/>
</dbReference>
<dbReference type="InterPro" id="IPR001633">
    <property type="entry name" value="EAL_dom"/>
</dbReference>
<dbReference type="Gene3D" id="3.30.70.270">
    <property type="match status" value="1"/>
</dbReference>
<evidence type="ECO:0000259" key="3">
    <source>
        <dbReference type="PROSITE" id="PS50112"/>
    </source>
</evidence>
<evidence type="ECO:0000259" key="6">
    <source>
        <dbReference type="PROSITE" id="PS50887"/>
    </source>
</evidence>
<dbReference type="InterPro" id="IPR035919">
    <property type="entry name" value="EAL_sf"/>
</dbReference>
<dbReference type="NCBIfam" id="TIGR00254">
    <property type="entry name" value="GGDEF"/>
    <property type="match status" value="1"/>
</dbReference>
<dbReference type="InterPro" id="IPR012226">
    <property type="entry name" value="Diguanyl_cyclase/Pdiesterase"/>
</dbReference>
<dbReference type="Gene3D" id="3.30.450.20">
    <property type="entry name" value="PAS domain"/>
    <property type="match status" value="2"/>
</dbReference>
<feature type="domain" description="PAC" evidence="4">
    <location>
        <begin position="249"/>
        <end position="300"/>
    </location>
</feature>
<feature type="domain" description="GGDEF" evidence="6">
    <location>
        <begin position="456"/>
        <end position="589"/>
    </location>
</feature>
<dbReference type="PANTHER" id="PTHR44757">
    <property type="entry name" value="DIGUANYLATE CYCLASE DGCP"/>
    <property type="match status" value="1"/>
</dbReference>
<dbReference type="InterPro" id="IPR000160">
    <property type="entry name" value="GGDEF_dom"/>
</dbReference>
<dbReference type="PROSITE" id="PS50883">
    <property type="entry name" value="EAL"/>
    <property type="match status" value="1"/>
</dbReference>
<dbReference type="Gene3D" id="3.20.20.450">
    <property type="entry name" value="EAL domain"/>
    <property type="match status" value="1"/>
</dbReference>
<dbReference type="InterPro" id="IPR043128">
    <property type="entry name" value="Rev_trsase/Diguanyl_cyclase"/>
</dbReference>
<dbReference type="PANTHER" id="PTHR44757:SF2">
    <property type="entry name" value="BIOFILM ARCHITECTURE MAINTENANCE PROTEIN MBAA"/>
    <property type="match status" value="1"/>
</dbReference>
<dbReference type="Pfam" id="PF00563">
    <property type="entry name" value="EAL"/>
    <property type="match status" value="1"/>
</dbReference>
<dbReference type="PROSITE" id="PS50113">
    <property type="entry name" value="PAC"/>
    <property type="match status" value="2"/>
</dbReference>
<dbReference type="CDD" id="cd00130">
    <property type="entry name" value="PAS"/>
    <property type="match status" value="2"/>
</dbReference>
<dbReference type="InterPro" id="IPR029016">
    <property type="entry name" value="GAF-like_dom_sf"/>
</dbReference>
<dbReference type="FunFam" id="3.20.20.450:FF:000001">
    <property type="entry name" value="Cyclic di-GMP phosphodiesterase yahA"/>
    <property type="match status" value="1"/>
</dbReference>
<dbReference type="SUPFAM" id="SSF55785">
    <property type="entry name" value="PYP-like sensor domain (PAS domain)"/>
    <property type="match status" value="2"/>
</dbReference>
<dbReference type="RefSeq" id="WP_154773647.1">
    <property type="nucleotide sequence ID" value="NZ_WLYL01000049.1"/>
</dbReference>
<organism evidence="7 8">
    <name type="scientific">Acinetobacter faecalis</name>
    <dbReference type="NCBI Taxonomy" id="2665161"/>
    <lineage>
        <taxon>Bacteria</taxon>
        <taxon>Pseudomonadati</taxon>
        <taxon>Pseudomonadota</taxon>
        <taxon>Gammaproteobacteria</taxon>
        <taxon>Moraxellales</taxon>
        <taxon>Moraxellaceae</taxon>
        <taxon>Acinetobacter</taxon>
    </lineage>
</organism>
<feature type="domain" description="PAC" evidence="4">
    <location>
        <begin position="370"/>
        <end position="424"/>
    </location>
</feature>
<accession>A0A6L6GI10</accession>
<evidence type="ECO:0000313" key="8">
    <source>
        <dbReference type="Proteomes" id="UP000473854"/>
    </source>
</evidence>
<dbReference type="Pfam" id="PF00990">
    <property type="entry name" value="GGDEF"/>
    <property type="match status" value="1"/>
</dbReference>
<dbReference type="Pfam" id="PF13185">
    <property type="entry name" value="GAF_2"/>
    <property type="match status" value="1"/>
</dbReference>
<dbReference type="InterPro" id="IPR000700">
    <property type="entry name" value="PAS-assoc_C"/>
</dbReference>
<dbReference type="PIRSF" id="PIRSF005925">
    <property type="entry name" value="Dos"/>
    <property type="match status" value="1"/>
</dbReference>
<protein>
    <recommendedName>
        <fullName evidence="1">cyclic-guanylate-specific phosphodiesterase</fullName>
        <ecNumber evidence="1">3.1.4.52</ecNumber>
    </recommendedName>
</protein>
<feature type="domain" description="PAS" evidence="3">
    <location>
        <begin position="177"/>
        <end position="247"/>
    </location>
</feature>
<dbReference type="SMART" id="SM00086">
    <property type="entry name" value="PAC"/>
    <property type="match status" value="2"/>
</dbReference>
<dbReference type="InterPro" id="IPR052155">
    <property type="entry name" value="Biofilm_reg_signaling"/>
</dbReference>
<dbReference type="NCBIfam" id="TIGR00229">
    <property type="entry name" value="sensory_box"/>
    <property type="match status" value="2"/>
</dbReference>
<dbReference type="Gene3D" id="3.30.450.40">
    <property type="match status" value="1"/>
</dbReference>
<feature type="domain" description="PAS" evidence="3">
    <location>
        <begin position="297"/>
        <end position="369"/>
    </location>
</feature>
<evidence type="ECO:0000256" key="1">
    <source>
        <dbReference type="ARBA" id="ARBA00012282"/>
    </source>
</evidence>
<dbReference type="Pfam" id="PF13426">
    <property type="entry name" value="PAS_9"/>
    <property type="match status" value="1"/>
</dbReference>
<dbReference type="SMART" id="SM00091">
    <property type="entry name" value="PAS"/>
    <property type="match status" value="2"/>
</dbReference>
<dbReference type="SUPFAM" id="SSF55781">
    <property type="entry name" value="GAF domain-like"/>
    <property type="match status" value="1"/>
</dbReference>
<dbReference type="InterPro" id="IPR003018">
    <property type="entry name" value="GAF"/>
</dbReference>
<feature type="domain" description="EAL" evidence="5">
    <location>
        <begin position="599"/>
        <end position="853"/>
    </location>
</feature>
<dbReference type="SUPFAM" id="SSF55073">
    <property type="entry name" value="Nucleotide cyclase"/>
    <property type="match status" value="1"/>
</dbReference>
<dbReference type="Proteomes" id="UP000473854">
    <property type="component" value="Unassembled WGS sequence"/>
</dbReference>
<dbReference type="EC" id="3.1.4.52" evidence="1"/>
<dbReference type="AlphaFoldDB" id="A0A6L6GI10"/>
<dbReference type="InterPro" id="IPR035965">
    <property type="entry name" value="PAS-like_dom_sf"/>
</dbReference>
<dbReference type="PROSITE" id="PS50887">
    <property type="entry name" value="GGDEF"/>
    <property type="match status" value="1"/>
</dbReference>
<dbReference type="InterPro" id="IPR001610">
    <property type="entry name" value="PAC"/>
</dbReference>
<dbReference type="EMBL" id="WLYL01000049">
    <property type="protein sequence ID" value="MTD12101.1"/>
    <property type="molecule type" value="Genomic_DNA"/>
</dbReference>
<dbReference type="SMART" id="SM00267">
    <property type="entry name" value="GGDEF"/>
    <property type="match status" value="1"/>
</dbReference>